<dbReference type="Proteomes" id="UP000017133">
    <property type="component" value="Unassembled WGS sequence"/>
</dbReference>
<name>U7QVB1_PHOTE</name>
<comment type="caution">
    <text evidence="2">The sequence shown here is derived from an EMBL/GenBank/DDBJ whole genome shotgun (WGS) entry which is preliminary data.</text>
</comment>
<evidence type="ECO:0000256" key="1">
    <source>
        <dbReference type="SAM" id="Phobius"/>
    </source>
</evidence>
<feature type="transmembrane region" description="Helical" evidence="1">
    <location>
        <begin position="6"/>
        <end position="30"/>
    </location>
</feature>
<sequence length="38" mass="4348">MMVEVWIVAVGFCHGKLMNLSHIIILSLFITDPETEEM</sequence>
<keyword evidence="1" id="KW-1133">Transmembrane helix</keyword>
<dbReference type="EMBL" id="AXDT01000369">
    <property type="protein sequence ID" value="ERT10346.1"/>
    <property type="molecule type" value="Genomic_DNA"/>
</dbReference>
<protein>
    <submittedName>
        <fullName evidence="2">Uncharacterized protein</fullName>
    </submittedName>
</protein>
<evidence type="ECO:0000313" key="3">
    <source>
        <dbReference type="Proteomes" id="UP000017133"/>
    </source>
</evidence>
<keyword evidence="1" id="KW-0472">Membrane</keyword>
<accession>U7QVB1</accession>
<reference evidence="2 3" key="1">
    <citation type="submission" date="2013-10" db="EMBL/GenBank/DDBJ databases">
        <title>Whole Genome Shotgun Sequence of Photorhabdus temperata J3.</title>
        <authorList>
            <person name="Park G.-S."/>
            <person name="Hong S.-J."/>
            <person name="Shin J.-H."/>
        </authorList>
    </citation>
    <scope>NUCLEOTIDE SEQUENCE [LARGE SCALE GENOMIC DNA]</scope>
    <source>
        <strain evidence="2 3">J3</strain>
    </source>
</reference>
<organism evidence="2 3">
    <name type="scientific">Photorhabdus temperata J3</name>
    <dbReference type="NCBI Taxonomy" id="1389415"/>
    <lineage>
        <taxon>Bacteria</taxon>
        <taxon>Pseudomonadati</taxon>
        <taxon>Pseudomonadota</taxon>
        <taxon>Gammaproteobacteria</taxon>
        <taxon>Enterobacterales</taxon>
        <taxon>Morganellaceae</taxon>
        <taxon>Photorhabdus</taxon>
    </lineage>
</organism>
<dbReference type="AlphaFoldDB" id="U7QVB1"/>
<keyword evidence="3" id="KW-1185">Reference proteome</keyword>
<keyword evidence="1" id="KW-0812">Transmembrane</keyword>
<gene>
    <name evidence="2" type="ORF">O185_25385</name>
</gene>
<evidence type="ECO:0000313" key="2">
    <source>
        <dbReference type="EMBL" id="ERT10346.1"/>
    </source>
</evidence>
<proteinExistence type="predicted"/>